<name>A0A644V0B6_9ZZZZ</name>
<keyword evidence="2" id="KW-0540">Nuclease</keyword>
<feature type="coiled-coil region" evidence="4">
    <location>
        <begin position="12"/>
        <end position="42"/>
    </location>
</feature>
<evidence type="ECO:0000256" key="3">
    <source>
        <dbReference type="ARBA" id="ARBA00022801"/>
    </source>
</evidence>
<dbReference type="GO" id="GO:0006308">
    <property type="term" value="P:DNA catabolic process"/>
    <property type="evidence" value="ECO:0007669"/>
    <property type="project" value="InterPro"/>
</dbReference>
<dbReference type="HAMAP" id="MF_00337">
    <property type="entry name" value="Exonuc_7_S"/>
    <property type="match status" value="1"/>
</dbReference>
<dbReference type="InterPro" id="IPR003761">
    <property type="entry name" value="Exonuc_VII_S"/>
</dbReference>
<dbReference type="PANTHER" id="PTHR34137:SF1">
    <property type="entry name" value="EXODEOXYRIBONUCLEASE 7 SMALL SUBUNIT"/>
    <property type="match status" value="1"/>
</dbReference>
<dbReference type="EC" id="3.1.11.6" evidence="5"/>
<dbReference type="NCBIfam" id="TIGR01280">
    <property type="entry name" value="xseB"/>
    <property type="match status" value="1"/>
</dbReference>
<dbReference type="PANTHER" id="PTHR34137">
    <property type="entry name" value="EXODEOXYRIBONUCLEASE 7 SMALL SUBUNIT"/>
    <property type="match status" value="1"/>
</dbReference>
<accession>A0A644V0B6</accession>
<dbReference type="EMBL" id="VSSQ01000188">
    <property type="protein sequence ID" value="MPL84353.1"/>
    <property type="molecule type" value="Genomic_DNA"/>
</dbReference>
<reference evidence="5" key="1">
    <citation type="submission" date="2019-08" db="EMBL/GenBank/DDBJ databases">
        <authorList>
            <person name="Kucharzyk K."/>
            <person name="Murdoch R.W."/>
            <person name="Higgins S."/>
            <person name="Loffler F."/>
        </authorList>
    </citation>
    <scope>NUCLEOTIDE SEQUENCE</scope>
</reference>
<dbReference type="SUPFAM" id="SSF116842">
    <property type="entry name" value="XseB-like"/>
    <property type="match status" value="1"/>
</dbReference>
<keyword evidence="3 5" id="KW-0378">Hydrolase</keyword>
<evidence type="ECO:0000256" key="4">
    <source>
        <dbReference type="SAM" id="Coils"/>
    </source>
</evidence>
<dbReference type="NCBIfam" id="NF002140">
    <property type="entry name" value="PRK00977.1-4"/>
    <property type="match status" value="1"/>
</dbReference>
<dbReference type="Pfam" id="PF02609">
    <property type="entry name" value="Exonuc_VII_S"/>
    <property type="match status" value="1"/>
</dbReference>
<protein>
    <submittedName>
        <fullName evidence="5">Exodeoxyribonuclease 7 small subunit</fullName>
        <ecNumber evidence="5">3.1.11.6</ecNumber>
    </submittedName>
</protein>
<gene>
    <name evidence="5" type="primary">xseB_7</name>
    <name evidence="5" type="ORF">SDC9_30318</name>
</gene>
<dbReference type="GO" id="GO:0008855">
    <property type="term" value="F:exodeoxyribonuclease VII activity"/>
    <property type="evidence" value="ECO:0007669"/>
    <property type="project" value="UniProtKB-EC"/>
</dbReference>
<dbReference type="Gene3D" id="1.10.287.1040">
    <property type="entry name" value="Exonuclease VII, small subunit"/>
    <property type="match status" value="1"/>
</dbReference>
<evidence type="ECO:0000256" key="1">
    <source>
        <dbReference type="ARBA" id="ARBA00022490"/>
    </source>
</evidence>
<evidence type="ECO:0000313" key="5">
    <source>
        <dbReference type="EMBL" id="MPL84353.1"/>
    </source>
</evidence>
<keyword evidence="1" id="KW-0963">Cytoplasm</keyword>
<proteinExistence type="inferred from homology"/>
<dbReference type="InterPro" id="IPR037004">
    <property type="entry name" value="Exonuc_VII_ssu_sf"/>
</dbReference>
<dbReference type="GO" id="GO:0009318">
    <property type="term" value="C:exodeoxyribonuclease VII complex"/>
    <property type="evidence" value="ECO:0007669"/>
    <property type="project" value="InterPro"/>
</dbReference>
<evidence type="ECO:0000256" key="2">
    <source>
        <dbReference type="ARBA" id="ARBA00022722"/>
    </source>
</evidence>
<organism evidence="5">
    <name type="scientific">bioreactor metagenome</name>
    <dbReference type="NCBI Taxonomy" id="1076179"/>
    <lineage>
        <taxon>unclassified sequences</taxon>
        <taxon>metagenomes</taxon>
        <taxon>ecological metagenomes</taxon>
    </lineage>
</organism>
<dbReference type="GO" id="GO:0005829">
    <property type="term" value="C:cytosol"/>
    <property type="evidence" value="ECO:0007669"/>
    <property type="project" value="TreeGrafter"/>
</dbReference>
<comment type="caution">
    <text evidence="5">The sequence shown here is derived from an EMBL/GenBank/DDBJ whole genome shotgun (WGS) entry which is preliminary data.</text>
</comment>
<dbReference type="AlphaFoldDB" id="A0A644V0B6"/>
<keyword evidence="4" id="KW-0175">Coiled coil</keyword>
<sequence>MTKKKQDSLVNKLSFEDALDQLEEIVKQLEKGELSLEQSLEQYGLGVKLSQLCLIQLNAAEGKITKVLSEKNGEIVELPLAFQEDE</sequence>